<dbReference type="AlphaFoldDB" id="A0A939T1Y3"/>
<reference evidence="2" key="1">
    <citation type="submission" date="2021-03" db="EMBL/GenBank/DDBJ databases">
        <authorList>
            <person name="Kanchanasin P."/>
            <person name="Saeng-In P."/>
            <person name="Phongsopitanun W."/>
            <person name="Yuki M."/>
            <person name="Kudo T."/>
            <person name="Ohkuma M."/>
            <person name="Tanasupawat S."/>
        </authorList>
    </citation>
    <scope>NUCLEOTIDE SEQUENCE</scope>
    <source>
        <strain evidence="2">GKU 128</strain>
    </source>
</reference>
<gene>
    <name evidence="2" type="ORF">J4573_15495</name>
</gene>
<keyword evidence="3" id="KW-1185">Reference proteome</keyword>
<proteinExistence type="predicted"/>
<feature type="transmembrane region" description="Helical" evidence="1">
    <location>
        <begin position="59"/>
        <end position="81"/>
    </location>
</feature>
<evidence type="ECO:0000313" key="2">
    <source>
        <dbReference type="EMBL" id="MBO2448506.1"/>
    </source>
</evidence>
<evidence type="ECO:0000256" key="1">
    <source>
        <dbReference type="SAM" id="Phobius"/>
    </source>
</evidence>
<protein>
    <submittedName>
        <fullName evidence="2">Uncharacterized protein</fullName>
    </submittedName>
</protein>
<dbReference type="EMBL" id="JAGEOJ010000006">
    <property type="protein sequence ID" value="MBO2448506.1"/>
    <property type="molecule type" value="Genomic_DNA"/>
</dbReference>
<keyword evidence="1" id="KW-0812">Transmembrane</keyword>
<accession>A0A939T1Y3</accession>
<feature type="transmembrane region" description="Helical" evidence="1">
    <location>
        <begin position="22"/>
        <end position="47"/>
    </location>
</feature>
<sequence>MGGLSKIQVMVSGVTRSPSRDVVSWVIGGLGAWWVVSPLLFSLGFALDGRHPGDWLVVTVFWAALGGAGLAPFAGLVVALVARRRWPLAYFALMCAVTVSGVAFLLYALAHA</sequence>
<dbReference type="RefSeq" id="WP_208256185.1">
    <property type="nucleotide sequence ID" value="NZ_JAGEOJ010000006.1"/>
</dbReference>
<dbReference type="Proteomes" id="UP000669179">
    <property type="component" value="Unassembled WGS sequence"/>
</dbReference>
<keyword evidence="1" id="KW-1133">Transmembrane helix</keyword>
<evidence type="ECO:0000313" key="3">
    <source>
        <dbReference type="Proteomes" id="UP000669179"/>
    </source>
</evidence>
<name>A0A939T1Y3_9ACTN</name>
<comment type="caution">
    <text evidence="2">The sequence shown here is derived from an EMBL/GenBank/DDBJ whole genome shotgun (WGS) entry which is preliminary data.</text>
</comment>
<organism evidence="2 3">
    <name type="scientific">Actinomadura barringtoniae</name>
    <dbReference type="NCBI Taxonomy" id="1427535"/>
    <lineage>
        <taxon>Bacteria</taxon>
        <taxon>Bacillati</taxon>
        <taxon>Actinomycetota</taxon>
        <taxon>Actinomycetes</taxon>
        <taxon>Streptosporangiales</taxon>
        <taxon>Thermomonosporaceae</taxon>
        <taxon>Actinomadura</taxon>
    </lineage>
</organism>
<feature type="transmembrane region" description="Helical" evidence="1">
    <location>
        <begin position="88"/>
        <end position="110"/>
    </location>
</feature>
<keyword evidence="1" id="KW-0472">Membrane</keyword>